<reference evidence="3" key="1">
    <citation type="journal article" date="2023" name="Science">
        <title>Genome structures resolve the early diversification of teleost fishes.</title>
        <authorList>
            <person name="Parey E."/>
            <person name="Louis A."/>
            <person name="Montfort J."/>
            <person name="Bouchez O."/>
            <person name="Roques C."/>
            <person name="Iampietro C."/>
            <person name="Lluch J."/>
            <person name="Castinel A."/>
            <person name="Donnadieu C."/>
            <person name="Desvignes T."/>
            <person name="Floi Bucao C."/>
            <person name="Jouanno E."/>
            <person name="Wen M."/>
            <person name="Mejri S."/>
            <person name="Dirks R."/>
            <person name="Jansen H."/>
            <person name="Henkel C."/>
            <person name="Chen W.J."/>
            <person name="Zahm M."/>
            <person name="Cabau C."/>
            <person name="Klopp C."/>
            <person name="Thompson A.W."/>
            <person name="Robinson-Rechavi M."/>
            <person name="Braasch I."/>
            <person name="Lecointre G."/>
            <person name="Bobe J."/>
            <person name="Postlethwait J.H."/>
            <person name="Berthelot C."/>
            <person name="Roest Crollius H."/>
            <person name="Guiguen Y."/>
        </authorList>
    </citation>
    <scope>NUCLEOTIDE SEQUENCE</scope>
    <source>
        <strain evidence="3">NC1722</strain>
    </source>
</reference>
<dbReference type="AlphaFoldDB" id="A0AAD7RFU2"/>
<comment type="similarity">
    <text evidence="1">Belongs to the CFAP97 family.</text>
</comment>
<accession>A0AAD7RFU2</accession>
<evidence type="ECO:0000256" key="1">
    <source>
        <dbReference type="ARBA" id="ARBA00008315"/>
    </source>
</evidence>
<dbReference type="PANTHER" id="PTHR33768">
    <property type="entry name" value="MIP11318P"/>
    <property type="match status" value="1"/>
</dbReference>
<dbReference type="InterPro" id="IPR029488">
    <property type="entry name" value="Hmw/CFAP97"/>
</dbReference>
<feature type="region of interest" description="Disordered" evidence="2">
    <location>
        <begin position="154"/>
        <end position="239"/>
    </location>
</feature>
<dbReference type="EMBL" id="JAINUG010000291">
    <property type="protein sequence ID" value="KAJ8383528.1"/>
    <property type="molecule type" value="Genomic_DNA"/>
</dbReference>
<evidence type="ECO:0008006" key="5">
    <source>
        <dbReference type="Google" id="ProtNLM"/>
    </source>
</evidence>
<proteinExistence type="inferred from homology"/>
<dbReference type="Pfam" id="PF13879">
    <property type="entry name" value="Hmw_CFAP97"/>
    <property type="match status" value="1"/>
</dbReference>
<comment type="caution">
    <text evidence="3">The sequence shown here is derived from an EMBL/GenBank/DDBJ whole genome shotgun (WGS) entry which is preliminary data.</text>
</comment>
<sequence length="239" mass="28139">MQHRAYQPMLPCGNKYLQHKWDKTHYEMHMKKVQSAKPTVSTAPPQTYSHLQLKMKKLTLEEERMSIIQRDNKMLLEKISFIMRTTGRIDNRNYYENRSLCGKKRQQELLRVTKENQTIVERLSRCGSRYSSRQWHEDWLRTERLRESIARYPRSTSLEKSRLKSSRVSTQVHATKGGKGERSDKEESGSGEEKPDCNAPSYGKKDETERQEGSNREHGAETNYAEIKDDIKQEDIVQE</sequence>
<feature type="compositionally biased region" description="Basic and acidic residues" evidence="2">
    <location>
        <begin position="178"/>
        <end position="196"/>
    </location>
</feature>
<dbReference type="Proteomes" id="UP001221898">
    <property type="component" value="Unassembled WGS sequence"/>
</dbReference>
<evidence type="ECO:0000313" key="4">
    <source>
        <dbReference type="Proteomes" id="UP001221898"/>
    </source>
</evidence>
<protein>
    <recommendedName>
        <fullName evidence="5">Cilia- and flagella-associated protein 97</fullName>
    </recommendedName>
</protein>
<evidence type="ECO:0000313" key="3">
    <source>
        <dbReference type="EMBL" id="KAJ8383528.1"/>
    </source>
</evidence>
<name>A0AAD7RFU2_9TELE</name>
<dbReference type="InterPro" id="IPR038792">
    <property type="entry name" value="CFAP97D1/2"/>
</dbReference>
<feature type="compositionally biased region" description="Basic and acidic residues" evidence="2">
    <location>
        <begin position="203"/>
        <end position="239"/>
    </location>
</feature>
<dbReference type="PANTHER" id="PTHR33768:SF7">
    <property type="entry name" value="CFAP97 DOMAIN CONTAINING 2"/>
    <property type="match status" value="1"/>
</dbReference>
<evidence type="ECO:0000256" key="2">
    <source>
        <dbReference type="SAM" id="MobiDB-lite"/>
    </source>
</evidence>
<gene>
    <name evidence="3" type="ORF">AAFF_G00219780</name>
</gene>
<keyword evidence="4" id="KW-1185">Reference proteome</keyword>
<organism evidence="3 4">
    <name type="scientific">Aldrovandia affinis</name>
    <dbReference type="NCBI Taxonomy" id="143900"/>
    <lineage>
        <taxon>Eukaryota</taxon>
        <taxon>Metazoa</taxon>
        <taxon>Chordata</taxon>
        <taxon>Craniata</taxon>
        <taxon>Vertebrata</taxon>
        <taxon>Euteleostomi</taxon>
        <taxon>Actinopterygii</taxon>
        <taxon>Neopterygii</taxon>
        <taxon>Teleostei</taxon>
        <taxon>Notacanthiformes</taxon>
        <taxon>Halosauridae</taxon>
        <taxon>Aldrovandia</taxon>
    </lineage>
</organism>